<dbReference type="InterPro" id="IPR050467">
    <property type="entry name" value="LRFN"/>
</dbReference>
<reference evidence="10 11" key="1">
    <citation type="submission" date="2025-05" db="UniProtKB">
        <authorList>
            <consortium name="RefSeq"/>
        </authorList>
    </citation>
    <scope>NUCLEOTIDE SEQUENCE [LARGE SCALE GENOMIC DNA]</scope>
    <source>
        <strain evidence="10 11">14028-0561.14</strain>
        <tissue evidence="11 12">Whole fly</tissue>
    </source>
</reference>
<dbReference type="InterPro" id="IPR013783">
    <property type="entry name" value="Ig-like_fold"/>
</dbReference>
<accession>A0ABM4GPY6</accession>
<dbReference type="InterPro" id="IPR032675">
    <property type="entry name" value="LRR_dom_sf"/>
</dbReference>
<protein>
    <submittedName>
        <fullName evidence="11 12">Leucine-rich repeat-containing protein 24</fullName>
    </submittedName>
</protein>
<keyword evidence="3" id="KW-0677">Repeat</keyword>
<dbReference type="SMART" id="SM00409">
    <property type="entry name" value="IG"/>
    <property type="match status" value="1"/>
</dbReference>
<evidence type="ECO:0000256" key="8">
    <source>
        <dbReference type="SAM" id="SignalP"/>
    </source>
</evidence>
<feature type="compositionally biased region" description="Polar residues" evidence="6">
    <location>
        <begin position="669"/>
        <end position="684"/>
    </location>
</feature>
<feature type="domain" description="Ig-like" evidence="9">
    <location>
        <begin position="282"/>
        <end position="391"/>
    </location>
</feature>
<keyword evidence="7" id="KW-1133">Transmembrane helix</keyword>
<keyword evidence="7" id="KW-0812">Transmembrane</keyword>
<keyword evidence="2 8" id="KW-0732">Signal</keyword>
<dbReference type="RefSeq" id="XP_070144783.1">
    <property type="nucleotide sequence ID" value="XM_070288682.1"/>
</dbReference>
<sequence length="684" mass="76521">MALRSIFDQSKHSSNSYHSYNYLLKCILVALLLLLESADGDWLMDCGNCHCKWNSGKKTADCRNLSLGGVPENLSPEVQVLDLSQNRILYLEEHAFSTNHLQNLHKLIIRNGTLKHINQLSFSQLQILIELDLSNNILKDLLPNVFDALSKVRAILLNGNLLQTIRRDVFHNLKYLHKIEIMHNRLVSIDSQAFLGVPLLSQIYLDNNELKILRTESFRSLNKLNTLSLVENPWNCTCDLQLFRDFVINMNLYTPPTACQYPMQLRGMLWIEDQPEAFACKPKIVYPAMGTSINTSKANVTLICRVLGTPNTVIAWDFNKQLYESRSMSTKSLRQQRVHIEILREQKDQDQQFGHDVFVSRLTILDARKSDEGVYTCLAENPGGKDAAHINLVVQKTPQRSSLLGTDLFAIISLIALGILSISILLSMITFFTYKRFKQLHNNGRHTHLPGPISVSVQPHSGNDAGGGVSAVSVGVVQDRKGMLDPLSSTGGASVKNYVLFQSTNGNLTDLNLDAPRTRSNYAGVLLNSNYLEYLDNQVVGNRPSPSLSKDQERGESYCDKPTIEESKLNDKLDPRSPATFCNTNDAPPSTGSTKVKKEINEFQPDLLPSNESFILMAKNGDEDSLDRPAKQSMDNPRRKYNSNVQKYLREKYGSTRLTAASKVGKDSGSIQEVQLGGTSNSSM</sequence>
<dbReference type="InterPro" id="IPR007110">
    <property type="entry name" value="Ig-like_dom"/>
</dbReference>
<feature type="compositionally biased region" description="Basic and acidic residues" evidence="6">
    <location>
        <begin position="621"/>
        <end position="630"/>
    </location>
</feature>
<dbReference type="Pfam" id="PF13927">
    <property type="entry name" value="Ig_3"/>
    <property type="match status" value="1"/>
</dbReference>
<evidence type="ECO:0000313" key="12">
    <source>
        <dbReference type="RefSeq" id="XP_070144783.1"/>
    </source>
</evidence>
<feature type="region of interest" description="Disordered" evidence="6">
    <location>
        <begin position="539"/>
        <end position="596"/>
    </location>
</feature>
<gene>
    <name evidence="11 12 13" type="primary">kek4</name>
</gene>
<evidence type="ECO:0000256" key="3">
    <source>
        <dbReference type="ARBA" id="ARBA00022737"/>
    </source>
</evidence>
<dbReference type="Pfam" id="PF13855">
    <property type="entry name" value="LRR_8"/>
    <property type="match status" value="2"/>
</dbReference>
<keyword evidence="1" id="KW-0433">Leucine-rich repeat</keyword>
<evidence type="ECO:0000313" key="10">
    <source>
        <dbReference type="Proteomes" id="UP001652661"/>
    </source>
</evidence>
<feature type="signal peptide" evidence="8">
    <location>
        <begin position="1"/>
        <end position="40"/>
    </location>
</feature>
<feature type="region of interest" description="Disordered" evidence="6">
    <location>
        <begin position="660"/>
        <end position="684"/>
    </location>
</feature>
<feature type="region of interest" description="Disordered" evidence="6">
    <location>
        <begin position="621"/>
        <end position="643"/>
    </location>
</feature>
<dbReference type="InterPro" id="IPR003598">
    <property type="entry name" value="Ig_sub2"/>
</dbReference>
<dbReference type="RefSeq" id="XP_041631820.1">
    <property type="nucleotide sequence ID" value="XM_041775886.2"/>
</dbReference>
<dbReference type="Proteomes" id="UP001652661">
    <property type="component" value="Chromosome 2L"/>
</dbReference>
<keyword evidence="4" id="KW-1015">Disulfide bond</keyword>
<dbReference type="CDD" id="cd00096">
    <property type="entry name" value="Ig"/>
    <property type="match status" value="1"/>
</dbReference>
<evidence type="ECO:0000259" key="9">
    <source>
        <dbReference type="PROSITE" id="PS50835"/>
    </source>
</evidence>
<dbReference type="InterPro" id="IPR003591">
    <property type="entry name" value="Leu-rich_rpt_typical-subtyp"/>
</dbReference>
<dbReference type="PANTHER" id="PTHR45842">
    <property type="entry name" value="SYNAPTIC ADHESION-LIKE MOLECULE SALM"/>
    <property type="match status" value="1"/>
</dbReference>
<dbReference type="SMART" id="SM00408">
    <property type="entry name" value="IGc2"/>
    <property type="match status" value="1"/>
</dbReference>
<evidence type="ECO:0000256" key="7">
    <source>
        <dbReference type="SAM" id="Phobius"/>
    </source>
</evidence>
<evidence type="ECO:0000256" key="6">
    <source>
        <dbReference type="SAM" id="MobiDB-lite"/>
    </source>
</evidence>
<evidence type="ECO:0000256" key="4">
    <source>
        <dbReference type="ARBA" id="ARBA00023157"/>
    </source>
</evidence>
<dbReference type="SUPFAM" id="SSF52058">
    <property type="entry name" value="L domain-like"/>
    <property type="match status" value="1"/>
</dbReference>
<dbReference type="GeneID" id="108072485"/>
<evidence type="ECO:0000256" key="2">
    <source>
        <dbReference type="ARBA" id="ARBA00022729"/>
    </source>
</evidence>
<evidence type="ECO:0000256" key="5">
    <source>
        <dbReference type="ARBA" id="ARBA00023180"/>
    </source>
</evidence>
<feature type="transmembrane region" description="Helical" evidence="7">
    <location>
        <begin position="408"/>
        <end position="434"/>
    </location>
</feature>
<dbReference type="RefSeq" id="XP_070144784.1">
    <property type="nucleotide sequence ID" value="XM_070288683.1"/>
</dbReference>
<keyword evidence="5" id="KW-0325">Glycoprotein</keyword>
<dbReference type="PANTHER" id="PTHR45842:SF12">
    <property type="entry name" value="KEKKON 5, ISOFORM A"/>
    <property type="match status" value="1"/>
</dbReference>
<feature type="compositionally biased region" description="Polar residues" evidence="6">
    <location>
        <begin position="580"/>
        <end position="594"/>
    </location>
</feature>
<dbReference type="Gene3D" id="2.60.40.10">
    <property type="entry name" value="Immunoglobulins"/>
    <property type="match status" value="1"/>
</dbReference>
<name>A0ABM4GPY6_DROKI</name>
<dbReference type="SMART" id="SM00369">
    <property type="entry name" value="LRR_TYP"/>
    <property type="match status" value="5"/>
</dbReference>
<organism evidence="10 12">
    <name type="scientific">Drosophila kikkawai</name>
    <name type="common">Fruit fly</name>
    <dbReference type="NCBI Taxonomy" id="30033"/>
    <lineage>
        <taxon>Eukaryota</taxon>
        <taxon>Metazoa</taxon>
        <taxon>Ecdysozoa</taxon>
        <taxon>Arthropoda</taxon>
        <taxon>Hexapoda</taxon>
        <taxon>Insecta</taxon>
        <taxon>Pterygota</taxon>
        <taxon>Neoptera</taxon>
        <taxon>Endopterygota</taxon>
        <taxon>Diptera</taxon>
        <taxon>Brachycera</taxon>
        <taxon>Muscomorpha</taxon>
        <taxon>Ephydroidea</taxon>
        <taxon>Drosophilidae</taxon>
        <taxon>Drosophila</taxon>
        <taxon>Sophophora</taxon>
    </lineage>
</organism>
<feature type="chain" id="PRO_5045026246" evidence="8">
    <location>
        <begin position="41"/>
        <end position="684"/>
    </location>
</feature>
<dbReference type="InterPro" id="IPR003599">
    <property type="entry name" value="Ig_sub"/>
</dbReference>
<dbReference type="SMART" id="SM00082">
    <property type="entry name" value="LRRCT"/>
    <property type="match status" value="1"/>
</dbReference>
<dbReference type="SUPFAM" id="SSF48726">
    <property type="entry name" value="Immunoglobulin"/>
    <property type="match status" value="1"/>
</dbReference>
<feature type="compositionally biased region" description="Basic and acidic residues" evidence="6">
    <location>
        <begin position="550"/>
        <end position="575"/>
    </location>
</feature>
<keyword evidence="10" id="KW-1185">Reference proteome</keyword>
<dbReference type="InterPro" id="IPR000483">
    <property type="entry name" value="Cys-rich_flank_reg_C"/>
</dbReference>
<proteinExistence type="predicted"/>
<evidence type="ECO:0000313" key="13">
    <source>
        <dbReference type="RefSeq" id="XP_070144784.1"/>
    </source>
</evidence>
<evidence type="ECO:0000256" key="1">
    <source>
        <dbReference type="ARBA" id="ARBA00022614"/>
    </source>
</evidence>
<evidence type="ECO:0000313" key="11">
    <source>
        <dbReference type="RefSeq" id="XP_041631820.1"/>
    </source>
</evidence>
<dbReference type="PROSITE" id="PS50835">
    <property type="entry name" value="IG_LIKE"/>
    <property type="match status" value="1"/>
</dbReference>
<dbReference type="Gene3D" id="3.80.10.10">
    <property type="entry name" value="Ribonuclease Inhibitor"/>
    <property type="match status" value="2"/>
</dbReference>
<dbReference type="InterPro" id="IPR001611">
    <property type="entry name" value="Leu-rich_rpt"/>
</dbReference>
<keyword evidence="7" id="KW-0472">Membrane</keyword>
<dbReference type="InterPro" id="IPR036179">
    <property type="entry name" value="Ig-like_dom_sf"/>
</dbReference>